<organism evidence="3">
    <name type="scientific">Strongyloides stercoralis</name>
    <name type="common">Threadworm</name>
    <dbReference type="NCBI Taxonomy" id="6248"/>
    <lineage>
        <taxon>Eukaryota</taxon>
        <taxon>Metazoa</taxon>
        <taxon>Ecdysozoa</taxon>
        <taxon>Nematoda</taxon>
        <taxon>Chromadorea</taxon>
        <taxon>Rhabditida</taxon>
        <taxon>Tylenchina</taxon>
        <taxon>Panagrolaimomorpha</taxon>
        <taxon>Strongyloidoidea</taxon>
        <taxon>Strongyloididae</taxon>
        <taxon>Strongyloides</taxon>
    </lineage>
</organism>
<feature type="transmembrane region" description="Helical" evidence="1">
    <location>
        <begin position="195"/>
        <end position="215"/>
    </location>
</feature>
<dbReference type="Proteomes" id="UP000035681">
    <property type="component" value="Unplaced"/>
</dbReference>
<dbReference type="WBParaSite" id="TCONS_00014746.p1">
    <property type="protein sequence ID" value="TCONS_00014746.p1"/>
    <property type="gene ID" value="XLOC_009967"/>
</dbReference>
<sequence length="235" mass="27473">MFTIQLPIYGILYNLYIDNSWISSAEYVLGAMFLTSFFTHSLVLSCMRFCAVKFPLKYHKLITIKKIIIVIIGMILFDLSIGVGTLFFPATYEYISETRSLIAKYKTKLAVYYMIFYGLTINGIIIIISFILNVLNWYTIYKKKDNNSVKTKKDIVYGFYTFITFISTLLYYTYYVLRVIGTLSGEENYNEIANILITYVVEVVSLVNFYFLLIVSQDLRKLILKFTYLLIKKKN</sequence>
<dbReference type="InterPro" id="IPR019426">
    <property type="entry name" value="7TM_GPCR_serpentine_rcpt_Srv"/>
</dbReference>
<dbReference type="Pfam" id="PF10323">
    <property type="entry name" value="7TM_GPCR_Srv"/>
    <property type="match status" value="1"/>
</dbReference>
<evidence type="ECO:0000256" key="1">
    <source>
        <dbReference type="SAM" id="Phobius"/>
    </source>
</evidence>
<dbReference type="WBParaSite" id="SSTP_0000451300.1">
    <property type="protein sequence ID" value="SSTP_0000451300.1"/>
    <property type="gene ID" value="SSTP_0000451300"/>
</dbReference>
<keyword evidence="1" id="KW-0812">Transmembrane</keyword>
<evidence type="ECO:0000313" key="3">
    <source>
        <dbReference type="WBParaSite" id="SSTP_0000451300.1"/>
    </source>
</evidence>
<dbReference type="AlphaFoldDB" id="A0A0K0E4U3"/>
<dbReference type="Gene3D" id="1.20.1070.10">
    <property type="entry name" value="Rhodopsin 7-helix transmembrane proteins"/>
    <property type="match status" value="1"/>
</dbReference>
<reference evidence="3" key="1">
    <citation type="submission" date="2015-08" db="UniProtKB">
        <authorList>
            <consortium name="WormBaseParasite"/>
        </authorList>
    </citation>
    <scope>IDENTIFICATION</scope>
</reference>
<keyword evidence="2" id="KW-1185">Reference proteome</keyword>
<feature type="transmembrane region" description="Helical" evidence="1">
    <location>
        <begin position="67"/>
        <end position="90"/>
    </location>
</feature>
<evidence type="ECO:0000313" key="4">
    <source>
        <dbReference type="WBParaSite" id="TCONS_00014746.p1"/>
    </source>
</evidence>
<feature type="transmembrane region" description="Helical" evidence="1">
    <location>
        <begin position="27"/>
        <end position="46"/>
    </location>
</feature>
<feature type="transmembrane region" description="Helical" evidence="1">
    <location>
        <begin position="110"/>
        <end position="135"/>
    </location>
</feature>
<accession>A0A0K0E4U3</accession>
<feature type="transmembrane region" description="Helical" evidence="1">
    <location>
        <begin position="155"/>
        <end position="175"/>
    </location>
</feature>
<keyword evidence="1" id="KW-0472">Membrane</keyword>
<proteinExistence type="predicted"/>
<evidence type="ECO:0000313" key="2">
    <source>
        <dbReference type="Proteomes" id="UP000035681"/>
    </source>
</evidence>
<protein>
    <submittedName>
        <fullName evidence="4">G-protein coupled receptors family 1 profile domain-containing protein</fullName>
    </submittedName>
    <submittedName>
        <fullName evidence="3">Serpentine receptor class gamma</fullName>
    </submittedName>
</protein>
<dbReference type="SUPFAM" id="SSF81321">
    <property type="entry name" value="Family A G protein-coupled receptor-like"/>
    <property type="match status" value="1"/>
</dbReference>
<keyword evidence="1" id="KW-1133">Transmembrane helix</keyword>
<name>A0A0K0E4U3_STRER</name>